<evidence type="ECO:0000259" key="2">
    <source>
        <dbReference type="Pfam" id="PF03184"/>
    </source>
</evidence>
<accession>A0A8J5N9N8</accession>
<name>A0A8J5N9N8_HOMAM</name>
<evidence type="ECO:0000256" key="1">
    <source>
        <dbReference type="SAM" id="MobiDB-lite"/>
    </source>
</evidence>
<protein>
    <submittedName>
        <fullName evidence="3">Pogo transposable element-like 48</fullName>
    </submittedName>
</protein>
<gene>
    <name evidence="3" type="primary">Pogo-L48</name>
    <name evidence="3" type="ORF">Hamer_G020693</name>
</gene>
<sequence length="402" mass="45138">MELVYRCHPPPFLVISIIYNIVPKGRGGKLGRLEGRGGKFGWLEGRGKLEAWRSWLEGRGGKFGWLECLGGKFGWLESRGGKFGWLESRGGKFGWLESLGEPSDDSAKRKKRISKKNKNTLNTWRWVNVKVGRPGCCRQGEDPSPDVTKNIMVHLAYDPPFASAVVNKLPVAPPTPCSQLRNYGSVTLSAHSLRLKLSSVTALLFEEFANATTFSLKLESYFILFAGGAMGIRYFQLLLEASTTKQHCNCSNTRGLMSVLQPLDVSLNKPFKDNISSEWNKWMVEGEKSFTKRGNMRAPPLDVLCEFVMWSWEAVCAETVVKSLKKCGISNTTDGEEDDLLWRDKGEEEDDSTNNDDKIRSSNDSDPYANLFMLVHDANIDSFASTVKYQSRKAMTRVDRCC</sequence>
<organism evidence="3 4">
    <name type="scientific">Homarus americanus</name>
    <name type="common">American lobster</name>
    <dbReference type="NCBI Taxonomy" id="6706"/>
    <lineage>
        <taxon>Eukaryota</taxon>
        <taxon>Metazoa</taxon>
        <taxon>Ecdysozoa</taxon>
        <taxon>Arthropoda</taxon>
        <taxon>Crustacea</taxon>
        <taxon>Multicrustacea</taxon>
        <taxon>Malacostraca</taxon>
        <taxon>Eumalacostraca</taxon>
        <taxon>Eucarida</taxon>
        <taxon>Decapoda</taxon>
        <taxon>Pleocyemata</taxon>
        <taxon>Astacidea</taxon>
        <taxon>Nephropoidea</taxon>
        <taxon>Nephropidae</taxon>
        <taxon>Homarus</taxon>
    </lineage>
</organism>
<feature type="region of interest" description="Disordered" evidence="1">
    <location>
        <begin position="338"/>
        <end position="362"/>
    </location>
</feature>
<dbReference type="AlphaFoldDB" id="A0A8J5N9N8"/>
<evidence type="ECO:0000313" key="4">
    <source>
        <dbReference type="Proteomes" id="UP000747542"/>
    </source>
</evidence>
<proteinExistence type="predicted"/>
<evidence type="ECO:0000313" key="3">
    <source>
        <dbReference type="EMBL" id="KAG7175646.1"/>
    </source>
</evidence>
<dbReference type="EMBL" id="JAHLQT010004953">
    <property type="protein sequence ID" value="KAG7175646.1"/>
    <property type="molecule type" value="Genomic_DNA"/>
</dbReference>
<keyword evidence="4" id="KW-1185">Reference proteome</keyword>
<feature type="domain" description="DDE-1" evidence="2">
    <location>
        <begin position="256"/>
        <end position="321"/>
    </location>
</feature>
<dbReference type="InterPro" id="IPR004875">
    <property type="entry name" value="DDE_SF_endonuclease_dom"/>
</dbReference>
<reference evidence="3" key="1">
    <citation type="journal article" date="2021" name="Sci. Adv.">
        <title>The American lobster genome reveals insights on longevity, neural, and immune adaptations.</title>
        <authorList>
            <person name="Polinski J.M."/>
            <person name="Zimin A.V."/>
            <person name="Clark K.F."/>
            <person name="Kohn A.B."/>
            <person name="Sadowski N."/>
            <person name="Timp W."/>
            <person name="Ptitsyn A."/>
            <person name="Khanna P."/>
            <person name="Romanova D.Y."/>
            <person name="Williams P."/>
            <person name="Greenwood S.J."/>
            <person name="Moroz L.L."/>
            <person name="Walt D.R."/>
            <person name="Bodnar A.G."/>
        </authorList>
    </citation>
    <scope>NUCLEOTIDE SEQUENCE</scope>
    <source>
        <strain evidence="3">GMGI-L3</strain>
    </source>
</reference>
<dbReference type="Proteomes" id="UP000747542">
    <property type="component" value="Unassembled WGS sequence"/>
</dbReference>
<comment type="caution">
    <text evidence="3">The sequence shown here is derived from an EMBL/GenBank/DDBJ whole genome shotgun (WGS) entry which is preliminary data.</text>
</comment>
<dbReference type="GO" id="GO:0003676">
    <property type="term" value="F:nucleic acid binding"/>
    <property type="evidence" value="ECO:0007669"/>
    <property type="project" value="InterPro"/>
</dbReference>
<dbReference type="Pfam" id="PF03184">
    <property type="entry name" value="DDE_1"/>
    <property type="match status" value="1"/>
</dbReference>